<keyword evidence="2" id="KW-1185">Reference proteome</keyword>
<reference evidence="1 2" key="1">
    <citation type="submission" date="2024-08" db="EMBL/GenBank/DDBJ databases">
        <title>Insights into the chromosomal genome structure of Flemingia macrophylla.</title>
        <authorList>
            <person name="Ding Y."/>
            <person name="Zhao Y."/>
            <person name="Bi W."/>
            <person name="Wu M."/>
            <person name="Zhao G."/>
            <person name="Gong Y."/>
            <person name="Li W."/>
            <person name="Zhang P."/>
        </authorList>
    </citation>
    <scope>NUCLEOTIDE SEQUENCE [LARGE SCALE GENOMIC DNA]</scope>
    <source>
        <strain evidence="1">DYQJB</strain>
        <tissue evidence="1">Leaf</tissue>
    </source>
</reference>
<name>A0ABD1N078_9FABA</name>
<dbReference type="AlphaFoldDB" id="A0ABD1N078"/>
<dbReference type="InterPro" id="IPR011009">
    <property type="entry name" value="Kinase-like_dom_sf"/>
</dbReference>
<dbReference type="SUPFAM" id="SSF56112">
    <property type="entry name" value="Protein kinase-like (PK-like)"/>
    <property type="match status" value="1"/>
</dbReference>
<dbReference type="Proteomes" id="UP001603857">
    <property type="component" value="Unassembled WGS sequence"/>
</dbReference>
<protein>
    <recommendedName>
        <fullName evidence="3">Protein kinase</fullName>
    </recommendedName>
</protein>
<gene>
    <name evidence="1" type="ORF">Fmac_009013</name>
</gene>
<evidence type="ECO:0000313" key="1">
    <source>
        <dbReference type="EMBL" id="KAL2341073.1"/>
    </source>
</evidence>
<accession>A0ABD1N078</accession>
<dbReference type="Gene3D" id="3.30.200.20">
    <property type="entry name" value="Phosphorylase Kinase, domain 1"/>
    <property type="match status" value="1"/>
</dbReference>
<dbReference type="EMBL" id="JBGMDY010000003">
    <property type="protein sequence ID" value="KAL2341073.1"/>
    <property type="molecule type" value="Genomic_DNA"/>
</dbReference>
<comment type="caution">
    <text evidence="1">The sequence shown here is derived from an EMBL/GenBank/DDBJ whole genome shotgun (WGS) entry which is preliminary data.</text>
</comment>
<sequence length="154" mass="17539">MRNSYSPHTSESNFVDHEGFEQQEGFTETITKLKRKRKTPICQLSLLPNATENFSTKNKLGEGGFGPVYKLLIASQSRARGSETKENTITKQRNPRFKEFCSTLLFFERVTLLREKKETRIGEGSELRSVPGLRFGENDDHTLKGVVEERVVVA</sequence>
<evidence type="ECO:0008006" key="3">
    <source>
        <dbReference type="Google" id="ProtNLM"/>
    </source>
</evidence>
<organism evidence="1 2">
    <name type="scientific">Flemingia macrophylla</name>
    <dbReference type="NCBI Taxonomy" id="520843"/>
    <lineage>
        <taxon>Eukaryota</taxon>
        <taxon>Viridiplantae</taxon>
        <taxon>Streptophyta</taxon>
        <taxon>Embryophyta</taxon>
        <taxon>Tracheophyta</taxon>
        <taxon>Spermatophyta</taxon>
        <taxon>Magnoliopsida</taxon>
        <taxon>eudicotyledons</taxon>
        <taxon>Gunneridae</taxon>
        <taxon>Pentapetalae</taxon>
        <taxon>rosids</taxon>
        <taxon>fabids</taxon>
        <taxon>Fabales</taxon>
        <taxon>Fabaceae</taxon>
        <taxon>Papilionoideae</taxon>
        <taxon>50 kb inversion clade</taxon>
        <taxon>NPAAA clade</taxon>
        <taxon>indigoferoid/millettioid clade</taxon>
        <taxon>Phaseoleae</taxon>
        <taxon>Flemingia</taxon>
    </lineage>
</organism>
<evidence type="ECO:0000313" key="2">
    <source>
        <dbReference type="Proteomes" id="UP001603857"/>
    </source>
</evidence>
<proteinExistence type="predicted"/>